<dbReference type="PANTHER" id="PTHR46094">
    <property type="entry name" value="INTEGRATOR COMPLEX SUBUNIT 9"/>
    <property type="match status" value="1"/>
</dbReference>
<evidence type="ECO:0000256" key="1">
    <source>
        <dbReference type="ARBA" id="ARBA00004123"/>
    </source>
</evidence>
<protein>
    <submittedName>
        <fullName evidence="3">Uncharacterized protein</fullName>
    </submittedName>
</protein>
<dbReference type="Gene3D" id="3.60.15.10">
    <property type="entry name" value="Ribonuclease Z/Hydroxyacylglutathione hydrolase-like"/>
    <property type="match status" value="1"/>
</dbReference>
<dbReference type="InterPro" id="IPR036866">
    <property type="entry name" value="RibonucZ/Hydroxyglut_hydro"/>
</dbReference>
<comment type="subcellular location">
    <subcellularLocation>
        <location evidence="1">Nucleus</location>
    </subcellularLocation>
</comment>
<dbReference type="InterPro" id="IPR027074">
    <property type="entry name" value="Integrator_9su"/>
</dbReference>
<dbReference type="GO" id="GO:0032039">
    <property type="term" value="C:integrator complex"/>
    <property type="evidence" value="ECO:0007669"/>
    <property type="project" value="InterPro"/>
</dbReference>
<organism evidence="3">
    <name type="scientific">Anguilla anguilla</name>
    <name type="common">European freshwater eel</name>
    <name type="synonym">Muraena anguilla</name>
    <dbReference type="NCBI Taxonomy" id="7936"/>
    <lineage>
        <taxon>Eukaryota</taxon>
        <taxon>Metazoa</taxon>
        <taxon>Chordata</taxon>
        <taxon>Craniata</taxon>
        <taxon>Vertebrata</taxon>
        <taxon>Euteleostomi</taxon>
        <taxon>Actinopterygii</taxon>
        <taxon>Neopterygii</taxon>
        <taxon>Teleostei</taxon>
        <taxon>Anguilliformes</taxon>
        <taxon>Anguillidae</taxon>
        <taxon>Anguilla</taxon>
    </lineage>
</organism>
<proteinExistence type="predicted"/>
<evidence type="ECO:0000313" key="3">
    <source>
        <dbReference type="EMBL" id="JAH27113.1"/>
    </source>
</evidence>
<keyword evidence="2" id="KW-0539">Nucleus</keyword>
<dbReference type="EMBL" id="GBXM01081464">
    <property type="protein sequence ID" value="JAH27113.1"/>
    <property type="molecule type" value="Transcribed_RNA"/>
</dbReference>
<sequence>MMALPYYSTSNYTGFTGTIYATEPTLQIGRLLMEELVNFVERVPKAQTTTCWKNKDIQRLLPGPLKEVVDVWTWKKCYSLQEVNSALSKVQLVGYSQKW</sequence>
<reference evidence="3" key="2">
    <citation type="journal article" date="2015" name="Fish Shellfish Immunol.">
        <title>Early steps in the European eel (Anguilla anguilla)-Vibrio vulnificus interaction in the gills: Role of the RtxA13 toxin.</title>
        <authorList>
            <person name="Callol A."/>
            <person name="Pajuelo D."/>
            <person name="Ebbesson L."/>
            <person name="Teles M."/>
            <person name="MacKenzie S."/>
            <person name="Amaro C."/>
        </authorList>
    </citation>
    <scope>NUCLEOTIDE SEQUENCE</scope>
</reference>
<accession>A0A0E9RFI7</accession>
<dbReference type="AlphaFoldDB" id="A0A0E9RFI7"/>
<name>A0A0E9RFI7_ANGAN</name>
<dbReference type="GO" id="GO:0034472">
    <property type="term" value="P:snRNA 3'-end processing"/>
    <property type="evidence" value="ECO:0007669"/>
    <property type="project" value="TreeGrafter"/>
</dbReference>
<reference evidence="3" key="1">
    <citation type="submission" date="2014-11" db="EMBL/GenBank/DDBJ databases">
        <authorList>
            <person name="Amaro Gonzalez C."/>
        </authorList>
    </citation>
    <scope>NUCLEOTIDE SEQUENCE</scope>
</reference>
<dbReference type="SUPFAM" id="SSF56281">
    <property type="entry name" value="Metallo-hydrolase/oxidoreductase"/>
    <property type="match status" value="1"/>
</dbReference>
<dbReference type="PANTHER" id="PTHR46094:SF1">
    <property type="entry name" value="INTEGRATOR COMPLEX SUBUNIT 9"/>
    <property type="match status" value="1"/>
</dbReference>
<evidence type="ECO:0000256" key="2">
    <source>
        <dbReference type="ARBA" id="ARBA00023242"/>
    </source>
</evidence>